<reference evidence="2 3" key="1">
    <citation type="submission" date="2013-11" db="EMBL/GenBank/DDBJ databases">
        <title>The Damaraland mole rat (Fukomys damarensis) genome and evolution of African mole rats.</title>
        <authorList>
            <person name="Gladyshev V.N."/>
            <person name="Fang X."/>
        </authorList>
    </citation>
    <scope>NUCLEOTIDE SEQUENCE [LARGE SCALE GENOMIC DNA]</scope>
    <source>
        <tissue evidence="2">Liver</tissue>
    </source>
</reference>
<dbReference type="EMBL" id="KN122133">
    <property type="protein sequence ID" value="KFO32671.1"/>
    <property type="molecule type" value="Genomic_DNA"/>
</dbReference>
<feature type="region of interest" description="Disordered" evidence="1">
    <location>
        <begin position="97"/>
        <end position="127"/>
    </location>
</feature>
<organism evidence="2 3">
    <name type="scientific">Fukomys damarensis</name>
    <name type="common">Damaraland mole rat</name>
    <name type="synonym">Cryptomys damarensis</name>
    <dbReference type="NCBI Taxonomy" id="885580"/>
    <lineage>
        <taxon>Eukaryota</taxon>
        <taxon>Metazoa</taxon>
        <taxon>Chordata</taxon>
        <taxon>Craniata</taxon>
        <taxon>Vertebrata</taxon>
        <taxon>Euteleostomi</taxon>
        <taxon>Mammalia</taxon>
        <taxon>Eutheria</taxon>
        <taxon>Euarchontoglires</taxon>
        <taxon>Glires</taxon>
        <taxon>Rodentia</taxon>
        <taxon>Hystricomorpha</taxon>
        <taxon>Bathyergidae</taxon>
        <taxon>Fukomys</taxon>
    </lineage>
</organism>
<name>A0A091EBM1_FUKDA</name>
<gene>
    <name evidence="2" type="ORF">H920_05840</name>
</gene>
<protein>
    <submittedName>
        <fullName evidence="2">Uncharacterized protein</fullName>
    </submittedName>
</protein>
<accession>A0A091EBM1</accession>
<proteinExistence type="predicted"/>
<dbReference type="AlphaFoldDB" id="A0A091EBM1"/>
<dbReference type="Proteomes" id="UP000028990">
    <property type="component" value="Unassembled WGS sequence"/>
</dbReference>
<evidence type="ECO:0000256" key="1">
    <source>
        <dbReference type="SAM" id="MobiDB-lite"/>
    </source>
</evidence>
<evidence type="ECO:0000313" key="3">
    <source>
        <dbReference type="Proteomes" id="UP000028990"/>
    </source>
</evidence>
<evidence type="ECO:0000313" key="2">
    <source>
        <dbReference type="EMBL" id="KFO32671.1"/>
    </source>
</evidence>
<keyword evidence="3" id="KW-1185">Reference proteome</keyword>
<feature type="compositionally biased region" description="Polar residues" evidence="1">
    <location>
        <begin position="117"/>
        <end position="127"/>
    </location>
</feature>
<sequence>MVSLLGASIRSQEYTITKSQCLCNSLSGLQISPNIKPPPGARNEAKTLLQASGYWSFPGLNQCPHGPGRQESLAAPGRCTPEARAASPLCPHCCGSQRPEREQEAGTGSHLQCRGSGPSQILQGQGT</sequence>